<keyword evidence="3" id="KW-1185">Reference proteome</keyword>
<dbReference type="PROSITE" id="PS51029">
    <property type="entry name" value="MADF"/>
    <property type="match status" value="1"/>
</dbReference>
<dbReference type="OrthoDB" id="7555131at2759"/>
<dbReference type="PaxDb" id="67767-A0A0J7K4K9"/>
<sequence length="118" mass="13479">MDGVDGLAKDEVEDIENTITHQKELVAIVKANPVLWDKKQKEYSGKNFNKELAGLAWAAVAEMLKNISEAEKEFYKIRQRYGKERRKVIMSLKGKSGQGAQPTYVPTWELYELCEFPA</sequence>
<dbReference type="Pfam" id="PF10545">
    <property type="entry name" value="MADF_DNA_bdg"/>
    <property type="match status" value="1"/>
</dbReference>
<organism evidence="2 3">
    <name type="scientific">Lasius niger</name>
    <name type="common">Black garden ant</name>
    <dbReference type="NCBI Taxonomy" id="67767"/>
    <lineage>
        <taxon>Eukaryota</taxon>
        <taxon>Metazoa</taxon>
        <taxon>Ecdysozoa</taxon>
        <taxon>Arthropoda</taxon>
        <taxon>Hexapoda</taxon>
        <taxon>Insecta</taxon>
        <taxon>Pterygota</taxon>
        <taxon>Neoptera</taxon>
        <taxon>Endopterygota</taxon>
        <taxon>Hymenoptera</taxon>
        <taxon>Apocrita</taxon>
        <taxon>Aculeata</taxon>
        <taxon>Formicoidea</taxon>
        <taxon>Formicidae</taxon>
        <taxon>Formicinae</taxon>
        <taxon>Lasius</taxon>
        <taxon>Lasius</taxon>
    </lineage>
</organism>
<proteinExistence type="predicted"/>
<dbReference type="InterPro" id="IPR006578">
    <property type="entry name" value="MADF-dom"/>
</dbReference>
<evidence type="ECO:0000259" key="1">
    <source>
        <dbReference type="PROSITE" id="PS51029"/>
    </source>
</evidence>
<name>A0A0J7K4K9_LASNI</name>
<dbReference type="SMART" id="SM00595">
    <property type="entry name" value="MADF"/>
    <property type="match status" value="1"/>
</dbReference>
<dbReference type="Proteomes" id="UP000036403">
    <property type="component" value="Unassembled WGS sequence"/>
</dbReference>
<accession>A0A0J7K4K9</accession>
<comment type="caution">
    <text evidence="2">The sequence shown here is derived from an EMBL/GenBank/DDBJ whole genome shotgun (WGS) entry which is preliminary data.</text>
</comment>
<evidence type="ECO:0000313" key="3">
    <source>
        <dbReference type="Proteomes" id="UP000036403"/>
    </source>
</evidence>
<feature type="domain" description="MADF" evidence="1">
    <location>
        <begin position="24"/>
        <end position="118"/>
    </location>
</feature>
<dbReference type="AlphaFoldDB" id="A0A0J7K4K9"/>
<gene>
    <name evidence="2" type="ORF">RF55_16291</name>
</gene>
<evidence type="ECO:0000313" key="2">
    <source>
        <dbReference type="EMBL" id="KMQ85262.1"/>
    </source>
</evidence>
<reference evidence="2 3" key="1">
    <citation type="submission" date="2015-04" db="EMBL/GenBank/DDBJ databases">
        <title>Lasius niger genome sequencing.</title>
        <authorList>
            <person name="Konorov E.A."/>
            <person name="Nikitin M.A."/>
            <person name="Kirill M.V."/>
            <person name="Chang P."/>
        </authorList>
    </citation>
    <scope>NUCLEOTIDE SEQUENCE [LARGE SCALE GENOMIC DNA]</scope>
    <source>
        <tissue evidence="2">Whole</tissue>
    </source>
</reference>
<dbReference type="EMBL" id="LBMM01014255">
    <property type="protein sequence ID" value="KMQ85262.1"/>
    <property type="molecule type" value="Genomic_DNA"/>
</dbReference>
<protein>
    <recommendedName>
        <fullName evidence="1">MADF domain-containing protein</fullName>
    </recommendedName>
</protein>